<protein>
    <submittedName>
        <fullName evidence="1">Uncharacterized protein</fullName>
    </submittedName>
</protein>
<reference evidence="1" key="1">
    <citation type="journal article" date="2020" name="Nature">
        <title>Giant virus diversity and host interactions through global metagenomics.</title>
        <authorList>
            <person name="Schulz F."/>
            <person name="Roux S."/>
            <person name="Paez-Espino D."/>
            <person name="Jungbluth S."/>
            <person name="Walsh D.A."/>
            <person name="Denef V.J."/>
            <person name="McMahon K.D."/>
            <person name="Konstantinidis K.T."/>
            <person name="Eloe-Fadrosh E.A."/>
            <person name="Kyrpides N.C."/>
            <person name="Woyke T."/>
        </authorList>
    </citation>
    <scope>NUCLEOTIDE SEQUENCE</scope>
    <source>
        <strain evidence="1">GVMAG-S-3300012000-53</strain>
    </source>
</reference>
<accession>A0A6C0KHH5</accession>
<proteinExistence type="predicted"/>
<name>A0A6C0KHH5_9ZZZZ</name>
<organism evidence="1">
    <name type="scientific">viral metagenome</name>
    <dbReference type="NCBI Taxonomy" id="1070528"/>
    <lineage>
        <taxon>unclassified sequences</taxon>
        <taxon>metagenomes</taxon>
        <taxon>organismal metagenomes</taxon>
    </lineage>
</organism>
<dbReference type="EMBL" id="MN740889">
    <property type="protein sequence ID" value="QHU16773.1"/>
    <property type="molecule type" value="Genomic_DNA"/>
</dbReference>
<sequence>MSETKKTNDIPKLTDKDIRNHPYTYDTKTIEWNIKHSCLSLRTLVRYQKLTPYICAKYVVFGGRNEMYADCREDAWISTSEIIGYQPHITMEEMYEAHRIADEEDRLEDDMDESSGRK</sequence>
<dbReference type="AlphaFoldDB" id="A0A6C0KHH5"/>
<evidence type="ECO:0000313" key="1">
    <source>
        <dbReference type="EMBL" id="QHU16773.1"/>
    </source>
</evidence>